<accession>R4JX66</accession>
<evidence type="ECO:0000313" key="4">
    <source>
        <dbReference type="Proteomes" id="UP000013523"/>
    </source>
</evidence>
<dbReference type="RefSeq" id="WP_015613744.1">
    <property type="nucleotide sequence ID" value="NC_021182.1"/>
</dbReference>
<dbReference type="eggNOG" id="COG4926">
    <property type="taxonomic scope" value="Bacteria"/>
</dbReference>
<dbReference type="Proteomes" id="UP000013523">
    <property type="component" value="Chromosome"/>
</dbReference>
<dbReference type="HOGENOM" id="CLU_027630_0_0_9"/>
<organism evidence="3 4">
    <name type="scientific">Clostridium pasteurianum BC1</name>
    <dbReference type="NCBI Taxonomy" id="86416"/>
    <lineage>
        <taxon>Bacteria</taxon>
        <taxon>Bacillati</taxon>
        <taxon>Bacillota</taxon>
        <taxon>Clostridia</taxon>
        <taxon>Eubacteriales</taxon>
        <taxon>Clostridiaceae</taxon>
        <taxon>Clostridium</taxon>
    </lineage>
</organism>
<dbReference type="Pfam" id="PF06605">
    <property type="entry name" value="Prophage_tail"/>
    <property type="match status" value="1"/>
</dbReference>
<dbReference type="AlphaFoldDB" id="R4JX66"/>
<reference evidence="3 4" key="1">
    <citation type="submission" date="2012-01" db="EMBL/GenBank/DDBJ databases">
        <title>Complete sequence of chromosome of Clostridium pasteurianum BC1.</title>
        <authorList>
            <consortium name="US DOE Joint Genome Institute"/>
            <person name="Lucas S."/>
            <person name="Han J."/>
            <person name="Lapidus A."/>
            <person name="Cheng J.-F."/>
            <person name="Goodwin L."/>
            <person name="Pitluck S."/>
            <person name="Peters L."/>
            <person name="Mikhailova N."/>
            <person name="Teshima H."/>
            <person name="Detter J.C."/>
            <person name="Han C."/>
            <person name="Tapia R."/>
            <person name="Land M."/>
            <person name="Hauser L."/>
            <person name="Kyrpides N."/>
            <person name="Ivanova N."/>
            <person name="Pagani I."/>
            <person name="Dunn J."/>
            <person name="Taghavi S."/>
            <person name="Francis A."/>
            <person name="van der Lelie D."/>
            <person name="Woyke T."/>
        </authorList>
    </citation>
    <scope>NUCLEOTIDE SEQUENCE [LARGE SCALE GENOMIC DNA]</scope>
    <source>
        <strain evidence="3 4">BC1</strain>
    </source>
</reference>
<gene>
    <name evidence="3" type="ORF">Clopa_0355</name>
</gene>
<evidence type="ECO:0000313" key="3">
    <source>
        <dbReference type="EMBL" id="AGK95417.1"/>
    </source>
</evidence>
<proteinExistence type="predicted"/>
<name>R4JX66_CLOPA</name>
<evidence type="ECO:0000256" key="1">
    <source>
        <dbReference type="SAM" id="MobiDB-lite"/>
    </source>
</evidence>
<evidence type="ECO:0000259" key="2">
    <source>
        <dbReference type="Pfam" id="PF06605"/>
    </source>
</evidence>
<dbReference type="InterPro" id="IPR007119">
    <property type="entry name" value="Phage_tail_spike_N"/>
</dbReference>
<protein>
    <submittedName>
        <fullName evidence="3">Phage minor structural protein</fullName>
    </submittedName>
</protein>
<dbReference type="InterPro" id="IPR010572">
    <property type="entry name" value="Tail_dom"/>
</dbReference>
<dbReference type="EMBL" id="CP003261">
    <property type="protein sequence ID" value="AGK95417.1"/>
    <property type="molecule type" value="Genomic_DNA"/>
</dbReference>
<feature type="domain" description="Tail spike" evidence="2">
    <location>
        <begin position="115"/>
        <end position="356"/>
    </location>
</feature>
<dbReference type="KEGG" id="cpas:Clopa_0355"/>
<dbReference type="PATRIC" id="fig|86416.3.peg.333"/>
<feature type="compositionally biased region" description="Gly residues" evidence="1">
    <location>
        <begin position="468"/>
        <end position="482"/>
    </location>
</feature>
<dbReference type="NCBIfam" id="TIGR01665">
    <property type="entry name" value="put_anti_recept"/>
    <property type="match status" value="1"/>
</dbReference>
<feature type="compositionally biased region" description="Low complexity" evidence="1">
    <location>
        <begin position="436"/>
        <end position="467"/>
    </location>
</feature>
<dbReference type="STRING" id="86416.Clopa_0355"/>
<keyword evidence="4" id="KW-1185">Reference proteome</keyword>
<dbReference type="OrthoDB" id="1898860at2"/>
<sequence length="655" mass="71629">MYRVIIINGEETTIVNEPIANQEAPKVTTGDYHNILSQPDSFDFAIPIMNPGWGKIKCLKTKVKIIDTRDNSTLFVGRVVPYKDGEDTSGIFDGQATCEGALGYLNDSLTRRWHLANKTPEEILQFLLDQHNSTMGSGNSRKIQLGTVEPTLAITVDTNFESTLNTIITKLVNILGGDIRVQERDGILYLDYLNSIGQDRNVTVMMNENMDSITRENDPSDLANRLICHGYGEGINQLDISSVNNGVIYVEDEDSIAEYGVIEGHYTNSEIQNAYTLMQAGKTALKDSKQPKVTLDTSMTDRSVLEEYNFEKYNLGDTLHIMNSILDIDVYARVTEEKFSILAPQDKDIVISTRPLGFIDQIIDLKQRTASIENAPQGNTCLISLNKAENADATHPITFDLDIPDEAININKVYINLHGRPYRAYEKGATAQQVVSTSGPSSKSTSDSGGQSTQTSTSGGASTQTSSNGGGATVTSSGGGGHTHLIGMNTGGDTKPSTYRDFLCSASQGQDTTWFKLAVSNDYLGANLYTYSTTDHTHDVSVPSHSHSVSIPGHTHNVSIPSHSHGMDHTHEITIPEQDITIKYGIYEDTYPKNVKISVNGNDVGVNYSGDAAIDEYNIDITAHVNKGNNKVEITTDQNGRVEATVYAQIFIQSK</sequence>
<feature type="region of interest" description="Disordered" evidence="1">
    <location>
        <begin position="431"/>
        <end position="492"/>
    </location>
</feature>